<feature type="domain" description="Fungal lipase-type" evidence="1">
    <location>
        <begin position="89"/>
        <end position="157"/>
    </location>
</feature>
<reference evidence="2" key="1">
    <citation type="submission" date="2024-02" db="EMBL/GenBank/DDBJ databases">
        <authorList>
            <consortium name="ELIXIR-Norway"/>
            <consortium name="Elixir Norway"/>
        </authorList>
    </citation>
    <scope>NUCLEOTIDE SEQUENCE</scope>
</reference>
<protein>
    <recommendedName>
        <fullName evidence="1">Fungal lipase-type domain-containing protein</fullName>
    </recommendedName>
</protein>
<dbReference type="EMBL" id="OZ019905">
    <property type="protein sequence ID" value="CAK9202730.1"/>
    <property type="molecule type" value="Genomic_DNA"/>
</dbReference>
<sequence length="169" mass="19254">MAELKIPLASNEITLRTEDLSRAMFCALAISQEDDVKAVEDKLKEHPDLQFEQIHISVRNRDGEPMQKFVVAFAEDIIFIAFQGMVTPTDFMISDLQFDEQLEVNFHKGFFARSNVFYGGQSPYTQLLLKELLRSKQRVIFCGHSLGGAVSHMVLLRFLLENGLHHPSL</sequence>
<dbReference type="Proteomes" id="UP001497512">
    <property type="component" value="Chromosome 13"/>
</dbReference>
<evidence type="ECO:0000313" key="2">
    <source>
        <dbReference type="EMBL" id="CAK9202730.1"/>
    </source>
</evidence>
<evidence type="ECO:0000313" key="3">
    <source>
        <dbReference type="Proteomes" id="UP001497512"/>
    </source>
</evidence>
<dbReference type="SUPFAM" id="SSF53474">
    <property type="entry name" value="alpha/beta-Hydrolases"/>
    <property type="match status" value="1"/>
</dbReference>
<dbReference type="Pfam" id="PF01764">
    <property type="entry name" value="Lipase_3"/>
    <property type="match status" value="1"/>
</dbReference>
<evidence type="ECO:0000259" key="1">
    <source>
        <dbReference type="Pfam" id="PF01764"/>
    </source>
</evidence>
<dbReference type="Gene3D" id="3.40.50.1820">
    <property type="entry name" value="alpha/beta hydrolase"/>
    <property type="match status" value="1"/>
</dbReference>
<name>A0ABP0TRG5_9BRYO</name>
<dbReference type="InterPro" id="IPR029058">
    <property type="entry name" value="AB_hydrolase_fold"/>
</dbReference>
<accession>A0ABP0TRG5</accession>
<proteinExistence type="predicted"/>
<keyword evidence="3" id="KW-1185">Reference proteome</keyword>
<organism evidence="2 3">
    <name type="scientific">Sphagnum troendelagicum</name>
    <dbReference type="NCBI Taxonomy" id="128251"/>
    <lineage>
        <taxon>Eukaryota</taxon>
        <taxon>Viridiplantae</taxon>
        <taxon>Streptophyta</taxon>
        <taxon>Embryophyta</taxon>
        <taxon>Bryophyta</taxon>
        <taxon>Sphagnophytina</taxon>
        <taxon>Sphagnopsida</taxon>
        <taxon>Sphagnales</taxon>
        <taxon>Sphagnaceae</taxon>
        <taxon>Sphagnum</taxon>
    </lineage>
</organism>
<gene>
    <name evidence="2" type="ORF">CSSPTR1EN2_LOCUS6553</name>
</gene>
<dbReference type="InterPro" id="IPR002921">
    <property type="entry name" value="Fungal_lipase-type"/>
</dbReference>